<dbReference type="STRING" id="690879.TSACC_353"/>
<dbReference type="InParanoid" id="A0A146GCU2"/>
<dbReference type="Pfam" id="PF13439">
    <property type="entry name" value="Glyco_transf_4"/>
    <property type="match status" value="1"/>
</dbReference>
<dbReference type="SUPFAM" id="SSF53756">
    <property type="entry name" value="UDP-Glycosyltransferase/glycogen phosphorylase"/>
    <property type="match status" value="1"/>
</dbReference>
<sequence>MKIGLVRRGFSGTGGAEAYLMRLAHGLTQAGHEAILITSSEWPAERWPGRGIIRLPGRTPDEFAAAFAASKAPVDITFSLERVPGCDVYRAGDGVHAAWIQRRSKFEPWWKAMFHRYNPKHLALMRLERGVFQTARAVIANSRMVAEEIVRWHEYPQEKIHIVPNGIGGALAAADRVESRSALGLDEGYLALFAGSGWERKGLAFALAAAEKADAKVLVAGRGKKAAYSSPSAIFLGPVSDLPPVFAAADVFILPTIYDPFSNACLEGLAAGLPVITTTANGFSEIITPGVHGSVVEPGDVEGLAEALRYWRSQDRAATGKACRELAAQYSIERNVNETLAVLGKVL</sequence>
<protein>
    <submittedName>
        <fullName evidence="4">UDP-glucose:(Heptosyl)LPS alpha-1,3-glucosyltransferase</fullName>
    </submittedName>
</protein>
<comment type="caution">
    <text evidence="4">The sequence shown here is derived from an EMBL/GenBank/DDBJ whole genome shotgun (WGS) entry which is preliminary data.</text>
</comment>
<proteinExistence type="predicted"/>
<dbReference type="GO" id="GO:0016757">
    <property type="term" value="F:glycosyltransferase activity"/>
    <property type="evidence" value="ECO:0007669"/>
    <property type="project" value="UniProtKB-KW"/>
</dbReference>
<dbReference type="AlphaFoldDB" id="A0A146GCU2"/>
<dbReference type="Proteomes" id="UP000076023">
    <property type="component" value="Unassembled WGS sequence"/>
</dbReference>
<dbReference type="Pfam" id="PF13692">
    <property type="entry name" value="Glyco_trans_1_4"/>
    <property type="match status" value="1"/>
</dbReference>
<name>A0A146GCU2_TERSA</name>
<evidence type="ECO:0000256" key="2">
    <source>
        <dbReference type="ARBA" id="ARBA00022679"/>
    </source>
</evidence>
<dbReference type="InterPro" id="IPR028098">
    <property type="entry name" value="Glyco_trans_4-like_N"/>
</dbReference>
<evidence type="ECO:0000313" key="5">
    <source>
        <dbReference type="Proteomes" id="UP000076023"/>
    </source>
</evidence>
<evidence type="ECO:0000256" key="1">
    <source>
        <dbReference type="ARBA" id="ARBA00022676"/>
    </source>
</evidence>
<keyword evidence="2 4" id="KW-0808">Transferase</keyword>
<organism evidence="4 5">
    <name type="scientific">Terrimicrobium sacchariphilum</name>
    <dbReference type="NCBI Taxonomy" id="690879"/>
    <lineage>
        <taxon>Bacteria</taxon>
        <taxon>Pseudomonadati</taxon>
        <taxon>Verrucomicrobiota</taxon>
        <taxon>Terrimicrobiia</taxon>
        <taxon>Terrimicrobiales</taxon>
        <taxon>Terrimicrobiaceae</taxon>
        <taxon>Terrimicrobium</taxon>
    </lineage>
</organism>
<dbReference type="RefSeq" id="WP_075080855.1">
    <property type="nucleotide sequence ID" value="NZ_BDCO01000003.1"/>
</dbReference>
<evidence type="ECO:0000313" key="4">
    <source>
        <dbReference type="EMBL" id="GAT34993.1"/>
    </source>
</evidence>
<keyword evidence="1" id="KW-0328">Glycosyltransferase</keyword>
<dbReference type="Gene3D" id="3.40.50.2000">
    <property type="entry name" value="Glycogen Phosphorylase B"/>
    <property type="match status" value="2"/>
</dbReference>
<feature type="domain" description="Glycosyltransferase subfamily 4-like N-terminal" evidence="3">
    <location>
        <begin position="14"/>
        <end position="167"/>
    </location>
</feature>
<reference evidence="5" key="1">
    <citation type="journal article" date="2017" name="Genome Announc.">
        <title>Draft Genome Sequence of Terrimicrobium sacchariphilum NM-5T, a Facultative Anaerobic Soil Bacterium of the Class Spartobacteria.</title>
        <authorList>
            <person name="Qiu Y.L."/>
            <person name="Tourlousse D.M."/>
            <person name="Matsuura N."/>
            <person name="Ohashi A."/>
            <person name="Sekiguchi Y."/>
        </authorList>
    </citation>
    <scope>NUCLEOTIDE SEQUENCE [LARGE SCALE GENOMIC DNA]</scope>
    <source>
        <strain evidence="5">NM-5</strain>
    </source>
</reference>
<dbReference type="CDD" id="cd03801">
    <property type="entry name" value="GT4_PimA-like"/>
    <property type="match status" value="1"/>
</dbReference>
<dbReference type="EMBL" id="BDCO01000003">
    <property type="protein sequence ID" value="GAT34993.1"/>
    <property type="molecule type" value="Genomic_DNA"/>
</dbReference>
<keyword evidence="5" id="KW-1185">Reference proteome</keyword>
<gene>
    <name evidence="4" type="ORF">TSACC_353</name>
</gene>
<dbReference type="PANTHER" id="PTHR12526">
    <property type="entry name" value="GLYCOSYLTRANSFERASE"/>
    <property type="match status" value="1"/>
</dbReference>
<accession>A0A146GCU2</accession>
<evidence type="ECO:0000259" key="3">
    <source>
        <dbReference type="Pfam" id="PF13439"/>
    </source>
</evidence>
<dbReference type="PANTHER" id="PTHR12526:SF510">
    <property type="entry name" value="D-INOSITOL 3-PHOSPHATE GLYCOSYLTRANSFERASE"/>
    <property type="match status" value="1"/>
</dbReference>